<dbReference type="Ensembl" id="ENSDLAT00005076885.1">
    <property type="protein sequence ID" value="ENSDLAP00005072085.1"/>
    <property type="gene ID" value="ENSDLAG00005030852.1"/>
</dbReference>
<evidence type="ECO:0000313" key="4">
    <source>
        <dbReference type="Proteomes" id="UP000694389"/>
    </source>
</evidence>
<name>A0A8P4K2R9_DICLA</name>
<dbReference type="GeneTree" id="ENSGT00940000178957"/>
<keyword evidence="1" id="KW-0175">Coiled coil</keyword>
<keyword evidence="4" id="KW-1185">Reference proteome</keyword>
<organism evidence="3 4">
    <name type="scientific">Dicentrarchus labrax</name>
    <name type="common">European seabass</name>
    <name type="synonym">Morone labrax</name>
    <dbReference type="NCBI Taxonomy" id="13489"/>
    <lineage>
        <taxon>Eukaryota</taxon>
        <taxon>Metazoa</taxon>
        <taxon>Chordata</taxon>
        <taxon>Craniata</taxon>
        <taxon>Vertebrata</taxon>
        <taxon>Euteleostomi</taxon>
        <taxon>Actinopterygii</taxon>
        <taxon>Neopterygii</taxon>
        <taxon>Teleostei</taxon>
        <taxon>Neoteleostei</taxon>
        <taxon>Acanthomorphata</taxon>
        <taxon>Eupercaria</taxon>
        <taxon>Moronidae</taxon>
        <taxon>Dicentrarchus</taxon>
    </lineage>
</organism>
<accession>A0A8P4K2R9</accession>
<dbReference type="Proteomes" id="UP000694389">
    <property type="component" value="Unassembled WGS sequence"/>
</dbReference>
<reference evidence="3" key="2">
    <citation type="submission" date="2025-09" db="UniProtKB">
        <authorList>
            <consortium name="Ensembl"/>
        </authorList>
    </citation>
    <scope>IDENTIFICATION</scope>
</reference>
<feature type="coiled-coil region" evidence="1">
    <location>
        <begin position="244"/>
        <end position="330"/>
    </location>
</feature>
<protein>
    <submittedName>
        <fullName evidence="3">Uncharacterized protein</fullName>
    </submittedName>
</protein>
<feature type="coiled-coil region" evidence="1">
    <location>
        <begin position="73"/>
        <end position="118"/>
    </location>
</feature>
<reference evidence="3" key="1">
    <citation type="submission" date="2025-08" db="UniProtKB">
        <authorList>
            <consortium name="Ensembl"/>
        </authorList>
    </citation>
    <scope>IDENTIFICATION</scope>
</reference>
<proteinExistence type="predicted"/>
<feature type="region of interest" description="Disordered" evidence="2">
    <location>
        <begin position="172"/>
        <end position="192"/>
    </location>
</feature>
<evidence type="ECO:0000256" key="1">
    <source>
        <dbReference type="SAM" id="Coils"/>
    </source>
</evidence>
<dbReference type="AlphaFoldDB" id="A0A8P4K2R9"/>
<evidence type="ECO:0000256" key="2">
    <source>
        <dbReference type="SAM" id="MobiDB-lite"/>
    </source>
</evidence>
<sequence length="685" mass="80879">MSNKKDKGSKSTSMTLLREELHRVKTNEKWLMDQNKKLKEDLSSLVTTEMSLKKEQLEVVMLKKKLKEQTLHIDNLRDSLSKVKKTLQNEETQSTKGKRASEHLIMELERKSMEFENKYTLEKMLREQKEKELEKCPALSKENKELTSQRQALHHQAQQLAGYKNFASRKLEEQRRQLKDKDREHEETKAELKKTGQLVVDLRFQVENLIPCRDKVKTVQKEVEKQIMKLYKYQKHADADLKVIHRQRKEAAQLSQQIEQKSFEILEIERQRHKTQKDADSAILTLENQKEESEKQRGIILMLEKKLVLFNQLKEKLQNQEIENSRLTGSRDNEVIFLKNLINELESKVRHQINLTEAVKGQRGLLSQNLFRAQEEILLKRDEVQQLKDDIKGMTCGLNEKSSELGDIKNKYCSMKKQLMNLKRQHVETKRTQEISIITADRCQALDKKRLAILTAEKDMSNKELDHYKELALQQQQTIDFLEATKIANEDLIKNYIKDINILRQEKQTLEQDSHVTSQKLVREVAHCKLLWRRDKNEKIIIRPNIQVLNNQDIQKQLEEKEAEVEALKCMLARRPDDAIKKLQICQSDNRGLKDKFNGLQGQIWMYEKIYEDQKEENKKLLDELRLCTLQLKKKERHIRFLHSKKAQSPDEDKSVDECESGQLPRQIGFPLRSNKKVRFPLCLL</sequence>
<evidence type="ECO:0000313" key="3">
    <source>
        <dbReference type="Ensembl" id="ENSDLAP00005072085.1"/>
    </source>
</evidence>